<proteinExistence type="predicted"/>
<keyword evidence="3" id="KW-0472">Membrane</keyword>
<protein>
    <submittedName>
        <fullName evidence="4">Jg17564 protein</fullName>
    </submittedName>
</protein>
<feature type="transmembrane region" description="Helical" evidence="3">
    <location>
        <begin position="203"/>
        <end position="227"/>
    </location>
</feature>
<feature type="compositionally biased region" description="Polar residues" evidence="2">
    <location>
        <begin position="28"/>
        <end position="41"/>
    </location>
</feature>
<organism evidence="4 5">
    <name type="scientific">Pararge aegeria aegeria</name>
    <dbReference type="NCBI Taxonomy" id="348720"/>
    <lineage>
        <taxon>Eukaryota</taxon>
        <taxon>Metazoa</taxon>
        <taxon>Ecdysozoa</taxon>
        <taxon>Arthropoda</taxon>
        <taxon>Hexapoda</taxon>
        <taxon>Insecta</taxon>
        <taxon>Pterygota</taxon>
        <taxon>Neoptera</taxon>
        <taxon>Endopterygota</taxon>
        <taxon>Lepidoptera</taxon>
        <taxon>Glossata</taxon>
        <taxon>Ditrysia</taxon>
        <taxon>Papilionoidea</taxon>
        <taxon>Nymphalidae</taxon>
        <taxon>Satyrinae</taxon>
        <taxon>Satyrini</taxon>
        <taxon>Parargina</taxon>
        <taxon>Pararge</taxon>
    </lineage>
</organism>
<accession>A0A8S4QHJ8</accession>
<evidence type="ECO:0000256" key="3">
    <source>
        <dbReference type="SAM" id="Phobius"/>
    </source>
</evidence>
<feature type="coiled-coil region" evidence="1">
    <location>
        <begin position="120"/>
        <end position="154"/>
    </location>
</feature>
<evidence type="ECO:0000256" key="2">
    <source>
        <dbReference type="SAM" id="MobiDB-lite"/>
    </source>
</evidence>
<reference evidence="4" key="1">
    <citation type="submission" date="2022-03" db="EMBL/GenBank/DDBJ databases">
        <authorList>
            <person name="Lindestad O."/>
        </authorList>
    </citation>
    <scope>NUCLEOTIDE SEQUENCE</scope>
</reference>
<feature type="transmembrane region" description="Helical" evidence="3">
    <location>
        <begin position="177"/>
        <end position="197"/>
    </location>
</feature>
<keyword evidence="1" id="KW-0175">Coiled coil</keyword>
<sequence>MAKVSAGENSKKLKDGKNQPISPKKFKGSQSMSPKRSQNSGEKLWNALESLEEAKSELKKRKFEIELKKDTEISDEGIEKVVELERKTEKEIEEIAMPISTLLLKETIIKLQGTKIINFLKKLEKQVKEMQELCKKLELNAKIEEEDLNKLEDIKKESEKCCRELVSYMPNSNNPRMLYTAVIGVGLAVGLVASTILEHTTRLSILAIIGIATASALVAGGATYEALRPNTKIDESKEVQIKSSHHSLS</sequence>
<evidence type="ECO:0000256" key="1">
    <source>
        <dbReference type="SAM" id="Coils"/>
    </source>
</evidence>
<keyword evidence="3" id="KW-0812">Transmembrane</keyword>
<feature type="region of interest" description="Disordered" evidence="2">
    <location>
        <begin position="1"/>
        <end position="43"/>
    </location>
</feature>
<name>A0A8S4QHJ8_9NEOP</name>
<comment type="caution">
    <text evidence="4">The sequence shown here is derived from an EMBL/GenBank/DDBJ whole genome shotgun (WGS) entry which is preliminary data.</text>
</comment>
<gene>
    <name evidence="4" type="primary">jg17564</name>
    <name evidence="4" type="ORF">PAEG_LOCUS2643</name>
</gene>
<keyword evidence="3" id="KW-1133">Transmembrane helix</keyword>
<dbReference type="AlphaFoldDB" id="A0A8S4QHJ8"/>
<evidence type="ECO:0000313" key="4">
    <source>
        <dbReference type="EMBL" id="CAH2210785.1"/>
    </source>
</evidence>
<dbReference type="Proteomes" id="UP000838756">
    <property type="component" value="Unassembled WGS sequence"/>
</dbReference>
<evidence type="ECO:0000313" key="5">
    <source>
        <dbReference type="Proteomes" id="UP000838756"/>
    </source>
</evidence>
<keyword evidence="5" id="KW-1185">Reference proteome</keyword>
<dbReference type="EMBL" id="CAKXAJ010008208">
    <property type="protein sequence ID" value="CAH2210785.1"/>
    <property type="molecule type" value="Genomic_DNA"/>
</dbReference>